<protein>
    <submittedName>
        <fullName evidence="3">Phage protein</fullName>
    </submittedName>
</protein>
<dbReference type="Proteomes" id="UP000267029">
    <property type="component" value="Unassembled WGS sequence"/>
</dbReference>
<dbReference type="OrthoDB" id="6221354at2759"/>
<proteinExistence type="predicted"/>
<keyword evidence="2" id="KW-1185">Reference proteome</keyword>
<evidence type="ECO:0000313" key="2">
    <source>
        <dbReference type="Proteomes" id="UP000267029"/>
    </source>
</evidence>
<reference evidence="1 2" key="2">
    <citation type="submission" date="2018-10" db="EMBL/GenBank/DDBJ databases">
        <authorList>
            <consortium name="Pathogen Informatics"/>
        </authorList>
    </citation>
    <scope>NUCLEOTIDE SEQUENCE [LARGE SCALE GENOMIC DNA]</scope>
</reference>
<accession>A0A0R3UFC8</accession>
<gene>
    <name evidence="1" type="ORF">MCOS_LOCUS5804</name>
</gene>
<evidence type="ECO:0000313" key="1">
    <source>
        <dbReference type="EMBL" id="VDD79801.1"/>
    </source>
</evidence>
<evidence type="ECO:0000313" key="3">
    <source>
        <dbReference type="WBParaSite" id="MCOS_0000580301-mRNA-1"/>
    </source>
</evidence>
<reference evidence="3" key="1">
    <citation type="submission" date="2017-02" db="UniProtKB">
        <authorList>
            <consortium name="WormBaseParasite"/>
        </authorList>
    </citation>
    <scope>IDENTIFICATION</scope>
</reference>
<sequence>MIQLKKFHTNEELTINFRPTTVVYYQLSFNFDSGDMARYEYWRKTSDAVVVKQLGCTLLIAMKDVSGAGFLRRYALISGESRKNVVTAYNTFRATFINLPEYEGE</sequence>
<name>A0A0R3UFC8_MESCO</name>
<dbReference type="AlphaFoldDB" id="A0A0R3UFC8"/>
<organism evidence="3">
    <name type="scientific">Mesocestoides corti</name>
    <name type="common">Flatworm</name>
    <dbReference type="NCBI Taxonomy" id="53468"/>
    <lineage>
        <taxon>Eukaryota</taxon>
        <taxon>Metazoa</taxon>
        <taxon>Spiralia</taxon>
        <taxon>Lophotrochozoa</taxon>
        <taxon>Platyhelminthes</taxon>
        <taxon>Cestoda</taxon>
        <taxon>Eucestoda</taxon>
        <taxon>Cyclophyllidea</taxon>
        <taxon>Mesocestoididae</taxon>
        <taxon>Mesocestoides</taxon>
    </lineage>
</organism>
<dbReference type="EMBL" id="UXSR01005214">
    <property type="protein sequence ID" value="VDD79801.1"/>
    <property type="molecule type" value="Genomic_DNA"/>
</dbReference>
<dbReference type="WBParaSite" id="MCOS_0000580301-mRNA-1">
    <property type="protein sequence ID" value="MCOS_0000580301-mRNA-1"/>
    <property type="gene ID" value="MCOS_0000580301"/>
</dbReference>